<organism evidence="1">
    <name type="scientific">Borely moumouvirus</name>
    <dbReference type="NCBI Taxonomy" id="2712067"/>
    <lineage>
        <taxon>Viruses</taxon>
        <taxon>Varidnaviria</taxon>
        <taxon>Bamfordvirae</taxon>
        <taxon>Nucleocytoviricota</taxon>
        <taxon>Megaviricetes</taxon>
        <taxon>Imitervirales</taxon>
        <taxon>Mimiviridae</taxon>
        <taxon>Megamimivirinae</taxon>
        <taxon>Moumouvirus</taxon>
    </lineage>
</organism>
<proteinExistence type="predicted"/>
<sequence length="906" mass="106518">MNNDKIFSVENYDNNYDDNDLDLDLIDPFCSQNDNPENNTSNPFYLDISASKFKFTKVKDLMQENNSVYVLCLLDDFENTVKNMNRIKVFFEKDSDESELKSQAKLITLVKCPKEILYLSSIRQGLVQVNKNVLEYFNHESYSLDEKELVFLMLETKEKNVRMWLKSHDTSKHFDKFVKKKIFASFYKLDDRKFDKCLLNDLNNDLEFMYWQISSNCKISSNDTFLNRKFNIPGSDKWNLPKSKMEKHLHKILVNFKESKSKLSSGYSIKITRTDKNIFCKDKDLDNFKTSNDIDSNSKYFVAKEDDLNIDKELVTELLTKNAFTEKEKYYLICNLMSSKKYCHYIINNKDILVANSHIIEKYGPVFKYLMGYSWICMYLEECIKKTKTKQDSRYVFDLETACLLPVYPFDQTSPYDNPYFTCLVSESLINTTNNLHSVRQSLEYQQGLVNPEEFKKRLNLFISGDENKDLLRDINWNNMVITGGIMSAIIPKNNPLFSLYKKSSDIKYSELSRFFDEYYADSDIDIACNHNNILDFVEHVKNIKTCLAKNLNKPLTDENILCTPIKSLAVYVNSKILKEKCDSGEIPHSYDYIISNKYERAVKFYFYELYLEKKNLANIKNKKILGEKINDNEYFNIIDYCDFDKLNIIINDYKLESNNFDNKNPDVNSGLELTYIVNQDKTNPDSEIFIKYSETLKYKISSKHFKHQFEIFRIGVEEFFGCVSRFHLPAVRSYYNGDKCYLLPSAITAYHTFTNIDFKYFVGTTDPINIIDKYRKRGYGTILNKSEIKNYLSYIASFDKRIKSYQINITEDDVSSLKTIIGPLDINHPFFKPRKFIAEDFIMSNIKPEYNTPKLDYINSNIISDYYKKKYPNSVNVFAYKNINSKGFVEPLKKWIIDAVYDTLN</sequence>
<evidence type="ECO:0000313" key="1">
    <source>
        <dbReference type="EMBL" id="QID06201.1"/>
    </source>
</evidence>
<protein>
    <submittedName>
        <fullName evidence="1">Uncharacterized protein</fullName>
    </submittedName>
</protein>
<dbReference type="EMBL" id="MN175499">
    <property type="protein sequence ID" value="QID06201.1"/>
    <property type="molecule type" value="Genomic_DNA"/>
</dbReference>
<accession>A0A6G6ACS2</accession>
<name>A0A6G6ACS2_9VIRU</name>
<reference evidence="1" key="1">
    <citation type="submission" date="2019-07" db="EMBL/GenBank/DDBJ databases">
        <title>The discovery of a new lineage B mimivirus raises questions about particles surface fibrils.</title>
        <authorList>
            <person name="Silva L.K.S."/>
            <person name="Rodrigues R.A.L."/>
            <person name="Andrade A.C.S.P."/>
            <person name="Hikida H."/>
            <person name="Andreani J."/>
            <person name="Levasseur A."/>
            <person name="La Scola B."/>
            <person name="Abrahao J.S."/>
        </authorList>
    </citation>
    <scope>NUCLEOTIDE SEQUENCE</scope>
    <source>
        <strain evidence="1">B60</strain>
    </source>
</reference>